<organism evidence="1">
    <name type="scientific">marine sediment metagenome</name>
    <dbReference type="NCBI Taxonomy" id="412755"/>
    <lineage>
        <taxon>unclassified sequences</taxon>
        <taxon>metagenomes</taxon>
        <taxon>ecological metagenomes</taxon>
    </lineage>
</organism>
<dbReference type="AlphaFoldDB" id="A0A0F9NPA3"/>
<evidence type="ECO:0000313" key="1">
    <source>
        <dbReference type="EMBL" id="KKM90685.1"/>
    </source>
</evidence>
<protein>
    <submittedName>
        <fullName evidence="1">Uncharacterized protein</fullName>
    </submittedName>
</protein>
<accession>A0A0F9NPA3</accession>
<reference evidence="1" key="1">
    <citation type="journal article" date="2015" name="Nature">
        <title>Complex archaea that bridge the gap between prokaryotes and eukaryotes.</title>
        <authorList>
            <person name="Spang A."/>
            <person name="Saw J.H."/>
            <person name="Jorgensen S.L."/>
            <person name="Zaremba-Niedzwiedzka K."/>
            <person name="Martijn J."/>
            <person name="Lind A.E."/>
            <person name="van Eijk R."/>
            <person name="Schleper C."/>
            <person name="Guy L."/>
            <person name="Ettema T.J."/>
        </authorList>
    </citation>
    <scope>NUCLEOTIDE SEQUENCE</scope>
</reference>
<name>A0A0F9NPA3_9ZZZZ</name>
<comment type="caution">
    <text evidence="1">The sequence shown here is derived from an EMBL/GenBank/DDBJ whole genome shotgun (WGS) entry which is preliminary data.</text>
</comment>
<dbReference type="EMBL" id="LAZR01006641">
    <property type="protein sequence ID" value="KKM90685.1"/>
    <property type="molecule type" value="Genomic_DNA"/>
</dbReference>
<sequence>VGNDIIISHDQMEDEHFISDSSQCFTLTRTGMSNGPEIVMSLFIADSVTYGMKVDLGDDEFNAETDTIDMGNRNVKTITGVEVGCTDSRLTMQMSVGLRYGTEYLYQDWFTARANNFIPTMQSGIEFRLKIKADDYADLDSIDYINVYWRDGGKANLGVTIIGD</sequence>
<proteinExistence type="predicted"/>
<feature type="non-terminal residue" evidence="1">
    <location>
        <position position="1"/>
    </location>
</feature>
<gene>
    <name evidence="1" type="ORF">LCGC14_1236100</name>
</gene>